<sequence length="74" mass="8004">MGKFDLRRHGKLMLRCDHIDECGTGMRKRLHLAGSASHCVFGTDVAGSGAGRAASQRLFSTRRSLVLSGNTTRS</sequence>
<evidence type="ECO:0000313" key="2">
    <source>
        <dbReference type="Proteomes" id="UP000199365"/>
    </source>
</evidence>
<evidence type="ECO:0000313" key="1">
    <source>
        <dbReference type="EMBL" id="SDR12031.1"/>
    </source>
</evidence>
<dbReference type="Proteomes" id="UP000199365">
    <property type="component" value="Unassembled WGS sequence"/>
</dbReference>
<organism evidence="1 2">
    <name type="scientific">Paraburkholderia tuberum</name>
    <dbReference type="NCBI Taxonomy" id="157910"/>
    <lineage>
        <taxon>Bacteria</taxon>
        <taxon>Pseudomonadati</taxon>
        <taxon>Pseudomonadota</taxon>
        <taxon>Betaproteobacteria</taxon>
        <taxon>Burkholderiales</taxon>
        <taxon>Burkholderiaceae</taxon>
        <taxon>Paraburkholderia</taxon>
    </lineage>
</organism>
<reference evidence="2" key="1">
    <citation type="submission" date="2016-10" db="EMBL/GenBank/DDBJ databases">
        <authorList>
            <person name="Varghese N."/>
            <person name="Submissions S."/>
        </authorList>
    </citation>
    <scope>NUCLEOTIDE SEQUENCE [LARGE SCALE GENOMIC DNA]</scope>
    <source>
        <strain evidence="2">DUS833</strain>
    </source>
</reference>
<accession>A0A1H1GFS6</accession>
<gene>
    <name evidence="1" type="ORF">SAMN05445850_2876</name>
</gene>
<protein>
    <submittedName>
        <fullName evidence="1">Uncharacterized protein</fullName>
    </submittedName>
</protein>
<name>A0A1H1GFS6_9BURK</name>
<dbReference type="EMBL" id="FNKX01000001">
    <property type="protein sequence ID" value="SDR12031.1"/>
    <property type="molecule type" value="Genomic_DNA"/>
</dbReference>
<keyword evidence="2" id="KW-1185">Reference proteome</keyword>
<dbReference type="AlphaFoldDB" id="A0A1H1GFS6"/>
<proteinExistence type="predicted"/>